<dbReference type="Proteomes" id="UP000634136">
    <property type="component" value="Unassembled WGS sequence"/>
</dbReference>
<organism evidence="1 2">
    <name type="scientific">Senna tora</name>
    <dbReference type="NCBI Taxonomy" id="362788"/>
    <lineage>
        <taxon>Eukaryota</taxon>
        <taxon>Viridiplantae</taxon>
        <taxon>Streptophyta</taxon>
        <taxon>Embryophyta</taxon>
        <taxon>Tracheophyta</taxon>
        <taxon>Spermatophyta</taxon>
        <taxon>Magnoliopsida</taxon>
        <taxon>eudicotyledons</taxon>
        <taxon>Gunneridae</taxon>
        <taxon>Pentapetalae</taxon>
        <taxon>rosids</taxon>
        <taxon>fabids</taxon>
        <taxon>Fabales</taxon>
        <taxon>Fabaceae</taxon>
        <taxon>Caesalpinioideae</taxon>
        <taxon>Cassia clade</taxon>
        <taxon>Senna</taxon>
    </lineage>
</organism>
<sequence length="51" mass="5622">MESRVRYCHTVIISISIVVNGLQAKAFGDFGDPKSEIAKWVWIVGVGESRA</sequence>
<reference evidence="1" key="1">
    <citation type="submission" date="2020-09" db="EMBL/GenBank/DDBJ databases">
        <title>Genome-Enabled Discovery of Anthraquinone Biosynthesis in Senna tora.</title>
        <authorList>
            <person name="Kang S.-H."/>
            <person name="Pandey R.P."/>
            <person name="Lee C.-M."/>
            <person name="Sim J.-S."/>
            <person name="Jeong J.-T."/>
            <person name="Choi B.-S."/>
            <person name="Jung M."/>
            <person name="Ginzburg D."/>
            <person name="Zhao K."/>
            <person name="Won S.Y."/>
            <person name="Oh T.-J."/>
            <person name="Yu Y."/>
            <person name="Kim N.-H."/>
            <person name="Lee O.R."/>
            <person name="Lee T.-H."/>
            <person name="Bashyal P."/>
            <person name="Kim T.-S."/>
            <person name="Lee W.-H."/>
            <person name="Kawkins C."/>
            <person name="Kim C.-K."/>
            <person name="Kim J.S."/>
            <person name="Ahn B.O."/>
            <person name="Rhee S.Y."/>
            <person name="Sohng J.K."/>
        </authorList>
    </citation>
    <scope>NUCLEOTIDE SEQUENCE</scope>
    <source>
        <tissue evidence="1">Leaf</tissue>
    </source>
</reference>
<evidence type="ECO:0000313" key="2">
    <source>
        <dbReference type="Proteomes" id="UP000634136"/>
    </source>
</evidence>
<comment type="caution">
    <text evidence="1">The sequence shown here is derived from an EMBL/GenBank/DDBJ whole genome shotgun (WGS) entry which is preliminary data.</text>
</comment>
<evidence type="ECO:0000313" key="1">
    <source>
        <dbReference type="EMBL" id="KAF7825609.1"/>
    </source>
</evidence>
<proteinExistence type="predicted"/>
<name>A0A834TQ53_9FABA</name>
<dbReference type="EMBL" id="JAAIUW010000006">
    <property type="protein sequence ID" value="KAF7825609.1"/>
    <property type="molecule type" value="Genomic_DNA"/>
</dbReference>
<dbReference type="AlphaFoldDB" id="A0A834TQ53"/>
<accession>A0A834TQ53</accession>
<gene>
    <name evidence="1" type="ORF">G2W53_016773</name>
</gene>
<keyword evidence="2" id="KW-1185">Reference proteome</keyword>
<protein>
    <submittedName>
        <fullName evidence="1">Uncharacterized protein</fullName>
    </submittedName>
</protein>